<accession>A8XHW7</accession>
<gene>
    <name evidence="1 3" type="ORF">CBG13379</name>
    <name evidence="1" type="ORF">CBG_13379</name>
</gene>
<reference evidence="1 2" key="1">
    <citation type="journal article" date="2003" name="PLoS Biol.">
        <title>The genome sequence of Caenorhabditis briggsae: a platform for comparative genomics.</title>
        <authorList>
            <person name="Stein L.D."/>
            <person name="Bao Z."/>
            <person name="Blasiar D."/>
            <person name="Blumenthal T."/>
            <person name="Brent M.R."/>
            <person name="Chen N."/>
            <person name="Chinwalla A."/>
            <person name="Clarke L."/>
            <person name="Clee C."/>
            <person name="Coghlan A."/>
            <person name="Coulson A."/>
            <person name="D'Eustachio P."/>
            <person name="Fitch D.H."/>
            <person name="Fulton L.A."/>
            <person name="Fulton R.E."/>
            <person name="Griffiths-Jones S."/>
            <person name="Harris T.W."/>
            <person name="Hillier L.W."/>
            <person name="Kamath R."/>
            <person name="Kuwabara P.E."/>
            <person name="Mardis E.R."/>
            <person name="Marra M.A."/>
            <person name="Miner T.L."/>
            <person name="Minx P."/>
            <person name="Mullikin J.C."/>
            <person name="Plumb R.W."/>
            <person name="Rogers J."/>
            <person name="Schein J.E."/>
            <person name="Sohrmann M."/>
            <person name="Spieth J."/>
            <person name="Stajich J.E."/>
            <person name="Wei C."/>
            <person name="Willey D."/>
            <person name="Wilson R.K."/>
            <person name="Durbin R."/>
            <person name="Waterston R.H."/>
        </authorList>
    </citation>
    <scope>NUCLEOTIDE SEQUENCE [LARGE SCALE GENOMIC DNA]</scope>
    <source>
        <strain evidence="1 2">AF16</strain>
    </source>
</reference>
<evidence type="ECO:0000313" key="2">
    <source>
        <dbReference type="Proteomes" id="UP000008549"/>
    </source>
</evidence>
<dbReference type="CTD" id="8572981"/>
<evidence type="ECO:0000313" key="1">
    <source>
        <dbReference type="EMBL" id="CAP32233.2"/>
    </source>
</evidence>
<dbReference type="STRING" id="6238.A8XHW7"/>
<keyword evidence="2" id="KW-1185">Reference proteome</keyword>
<reference evidence="1 2" key="2">
    <citation type="journal article" date="2011" name="PLoS Genet.">
        <title>Caenorhabditis briggsae recombinant inbred line genotypes reveal inter-strain incompatibility and the evolution of recombination.</title>
        <authorList>
            <person name="Ross J.A."/>
            <person name="Koboldt D.C."/>
            <person name="Staisch J.E."/>
            <person name="Chamberlin H.M."/>
            <person name="Gupta B.P."/>
            <person name="Miller R.D."/>
            <person name="Baird S.E."/>
            <person name="Haag E.S."/>
        </authorList>
    </citation>
    <scope>NUCLEOTIDE SEQUENCE [LARGE SCALE GENOMIC DNA]</scope>
    <source>
        <strain evidence="1 2">AF16</strain>
    </source>
</reference>
<name>A8XHW7_CAEBR</name>
<dbReference type="InParanoid" id="A8XHW7"/>
<dbReference type="HOGENOM" id="CLU_1697073_0_0_1"/>
<proteinExistence type="predicted"/>
<dbReference type="KEGG" id="cbr:CBG_13379"/>
<dbReference type="GeneID" id="8572981"/>
<dbReference type="AlphaFoldDB" id="A8XHW7"/>
<protein>
    <submittedName>
        <fullName evidence="1">Protein CBG13379</fullName>
    </submittedName>
</protein>
<dbReference type="Gene3D" id="3.10.100.10">
    <property type="entry name" value="Mannose-Binding Protein A, subunit A"/>
    <property type="match status" value="1"/>
</dbReference>
<dbReference type="InterPro" id="IPR016186">
    <property type="entry name" value="C-type_lectin-like/link_sf"/>
</dbReference>
<dbReference type="InterPro" id="IPR016187">
    <property type="entry name" value="CTDL_fold"/>
</dbReference>
<dbReference type="EMBL" id="HE600919">
    <property type="protein sequence ID" value="CAP32233.2"/>
    <property type="molecule type" value="Genomic_DNA"/>
</dbReference>
<dbReference type="SUPFAM" id="SSF56436">
    <property type="entry name" value="C-type lectin-like"/>
    <property type="match status" value="1"/>
</dbReference>
<dbReference type="WormBase" id="CBG13379">
    <property type="protein sequence ID" value="CBP28763"/>
    <property type="gene ID" value="WBGene00034155"/>
</dbReference>
<dbReference type="Proteomes" id="UP000008549">
    <property type="component" value="Unassembled WGS sequence"/>
</dbReference>
<evidence type="ECO:0000313" key="3">
    <source>
        <dbReference type="WormBase" id="CBG13379"/>
    </source>
</evidence>
<sequence>MIYPGVKGNRKSAHKYCKSLGLPSNLATEFNEDKRKFNYKFINSIDDDSINSYWNGLISENSTLYWDQPKGPLIPEFFLTFSIYRKTCNRRLDLFSDSISTSTGCVADVKASDGSVTWTPISCSNSFYVNRNYPMGVPSFGNIDLEFWIFLEISI</sequence>
<organism evidence="1 2">
    <name type="scientific">Caenorhabditis briggsae</name>
    <dbReference type="NCBI Taxonomy" id="6238"/>
    <lineage>
        <taxon>Eukaryota</taxon>
        <taxon>Metazoa</taxon>
        <taxon>Ecdysozoa</taxon>
        <taxon>Nematoda</taxon>
        <taxon>Chromadorea</taxon>
        <taxon>Rhabditida</taxon>
        <taxon>Rhabditina</taxon>
        <taxon>Rhabditomorpha</taxon>
        <taxon>Rhabditoidea</taxon>
        <taxon>Rhabditidae</taxon>
        <taxon>Peloderinae</taxon>
        <taxon>Caenorhabditis</taxon>
    </lineage>
</organism>
<dbReference type="RefSeq" id="XP_045095162.1">
    <property type="nucleotide sequence ID" value="XM_045241860.1"/>
</dbReference>